<protein>
    <submittedName>
        <fullName evidence="1">Uncharacterized protein</fullName>
    </submittedName>
</protein>
<comment type="caution">
    <text evidence="1">The sequence shown here is derived from an EMBL/GenBank/DDBJ whole genome shotgun (WGS) entry which is preliminary data.</text>
</comment>
<organism evidence="1 2">
    <name type="scientific">Bambusicola thoracicus</name>
    <name type="common">Chinese bamboo-partridge</name>
    <name type="synonym">Perdix thoracica</name>
    <dbReference type="NCBI Taxonomy" id="9083"/>
    <lineage>
        <taxon>Eukaryota</taxon>
        <taxon>Metazoa</taxon>
        <taxon>Chordata</taxon>
        <taxon>Craniata</taxon>
        <taxon>Vertebrata</taxon>
        <taxon>Euteleostomi</taxon>
        <taxon>Archelosauria</taxon>
        <taxon>Archosauria</taxon>
        <taxon>Dinosauria</taxon>
        <taxon>Saurischia</taxon>
        <taxon>Theropoda</taxon>
        <taxon>Coelurosauria</taxon>
        <taxon>Aves</taxon>
        <taxon>Neognathae</taxon>
        <taxon>Galloanserae</taxon>
        <taxon>Galliformes</taxon>
        <taxon>Phasianidae</taxon>
        <taxon>Perdicinae</taxon>
        <taxon>Bambusicola</taxon>
    </lineage>
</organism>
<dbReference type="AlphaFoldDB" id="A0A2P4S658"/>
<keyword evidence="2" id="KW-1185">Reference proteome</keyword>
<gene>
    <name evidence="1" type="ORF">CIB84_016651</name>
</gene>
<reference evidence="1 2" key="1">
    <citation type="submission" date="2018-01" db="EMBL/GenBank/DDBJ databases">
        <title>Comparison of the Chinese Bamboo Partridge and Red Junglefowl genome sequences highlights the importance of demography in genome evolution.</title>
        <authorList>
            <person name="Tiley G.P."/>
            <person name="Kimball R.T."/>
            <person name="Braun E.L."/>
            <person name="Burleigh J.G."/>
        </authorList>
    </citation>
    <scope>NUCLEOTIDE SEQUENCE [LARGE SCALE GENOMIC DNA]</scope>
    <source>
        <strain evidence="1">RTK389</strain>
        <tissue evidence="1">Blood</tissue>
    </source>
</reference>
<dbReference type="EMBL" id="PPHD01098174">
    <property type="protein sequence ID" value="POI19605.1"/>
    <property type="molecule type" value="Genomic_DNA"/>
</dbReference>
<name>A0A2P4S658_BAMTH</name>
<proteinExistence type="predicted"/>
<dbReference type="Proteomes" id="UP000237246">
    <property type="component" value="Unassembled WGS sequence"/>
</dbReference>
<evidence type="ECO:0000313" key="1">
    <source>
        <dbReference type="EMBL" id="POI19605.1"/>
    </source>
</evidence>
<sequence length="80" mass="8693">MLLGEGHEHFKTLQWGCSCVSRRKAHICPKKEAESHLDLASVPGCTLFQGEKQLLSDLAALAPATRVTGKGRHQVLPVGF</sequence>
<accession>A0A2P4S658</accession>
<evidence type="ECO:0000313" key="2">
    <source>
        <dbReference type="Proteomes" id="UP000237246"/>
    </source>
</evidence>